<reference evidence="1 2" key="1">
    <citation type="journal article" date="2016" name="Nat. Commun.">
        <title>Thousands of microbial genomes shed light on interconnected biogeochemical processes in an aquifer system.</title>
        <authorList>
            <person name="Anantharaman K."/>
            <person name="Brown C.T."/>
            <person name="Hug L.A."/>
            <person name="Sharon I."/>
            <person name="Castelle C.J."/>
            <person name="Probst A.J."/>
            <person name="Thomas B.C."/>
            <person name="Singh A."/>
            <person name="Wilkins M.J."/>
            <person name="Karaoz U."/>
            <person name="Brodie E.L."/>
            <person name="Williams K.H."/>
            <person name="Hubbard S.S."/>
            <person name="Banfield J.F."/>
        </authorList>
    </citation>
    <scope>NUCLEOTIDE SEQUENCE [LARGE SCALE GENOMIC DNA]</scope>
</reference>
<dbReference type="CDD" id="cd06530">
    <property type="entry name" value="S26_SPase_I"/>
    <property type="match status" value="1"/>
</dbReference>
<evidence type="ECO:0008006" key="3">
    <source>
        <dbReference type="Google" id="ProtNLM"/>
    </source>
</evidence>
<dbReference type="InterPro" id="IPR019533">
    <property type="entry name" value="Peptidase_S26"/>
</dbReference>
<name>A0A1G2KVD6_9BACT</name>
<protein>
    <recommendedName>
        <fullName evidence="3">Peptidase S26 domain-containing protein</fullName>
    </recommendedName>
</protein>
<sequence>MVRVEGESLWPHLVPGRRYIASALFRPRTGDFAVFCNPCDPSRIFVKKVQEIHSDGYIMASTVSWGSSSNDFGIVPRELILGRIVSRVRILQHSHILENVRMLMTGH</sequence>
<dbReference type="GO" id="GO:0004252">
    <property type="term" value="F:serine-type endopeptidase activity"/>
    <property type="evidence" value="ECO:0007669"/>
    <property type="project" value="InterPro"/>
</dbReference>
<organism evidence="1 2">
    <name type="scientific">Candidatus Sungbacteria bacterium RIFCSPHIGHO2_02_FULL_52_23</name>
    <dbReference type="NCBI Taxonomy" id="1802274"/>
    <lineage>
        <taxon>Bacteria</taxon>
        <taxon>Candidatus Sungiibacteriota</taxon>
    </lineage>
</organism>
<dbReference type="GO" id="GO:0006465">
    <property type="term" value="P:signal peptide processing"/>
    <property type="evidence" value="ECO:0007669"/>
    <property type="project" value="InterPro"/>
</dbReference>
<dbReference type="InterPro" id="IPR036286">
    <property type="entry name" value="LexA/Signal_pep-like_sf"/>
</dbReference>
<dbReference type="STRING" id="1802274.A3J58_03690"/>
<dbReference type="AlphaFoldDB" id="A0A1G2KVD6"/>
<dbReference type="SUPFAM" id="SSF51306">
    <property type="entry name" value="LexA/Signal peptidase"/>
    <property type="match status" value="1"/>
</dbReference>
<comment type="caution">
    <text evidence="1">The sequence shown here is derived from an EMBL/GenBank/DDBJ whole genome shotgun (WGS) entry which is preliminary data.</text>
</comment>
<dbReference type="EMBL" id="MHQM01000049">
    <property type="protein sequence ID" value="OHA02379.1"/>
    <property type="molecule type" value="Genomic_DNA"/>
</dbReference>
<evidence type="ECO:0000313" key="1">
    <source>
        <dbReference type="EMBL" id="OHA02379.1"/>
    </source>
</evidence>
<gene>
    <name evidence="1" type="ORF">A3J58_03690</name>
</gene>
<proteinExistence type="predicted"/>
<accession>A0A1G2KVD6</accession>
<dbReference type="Gene3D" id="2.10.109.10">
    <property type="entry name" value="Umud Fragment, subunit A"/>
    <property type="match status" value="1"/>
</dbReference>
<evidence type="ECO:0000313" key="2">
    <source>
        <dbReference type="Proteomes" id="UP000178510"/>
    </source>
</evidence>
<dbReference type="Proteomes" id="UP000178510">
    <property type="component" value="Unassembled WGS sequence"/>
</dbReference>